<comment type="similarity">
    <text evidence="6">Belongs to the archaeal Rpo3/eukaryotic RPB3 RNA polymerase subunit family.</text>
</comment>
<reference evidence="9 10" key="3">
    <citation type="journal article" date="2015" name="Genome Announc.">
        <title>Draft Genome Sequence of the Archiascomycetous Yeast Saitoella complicata.</title>
        <authorList>
            <person name="Yamauchi K."/>
            <person name="Kondo S."/>
            <person name="Hamamoto M."/>
            <person name="Takahashi Y."/>
            <person name="Ogura Y."/>
            <person name="Hayashi T."/>
            <person name="Nishida H."/>
        </authorList>
    </citation>
    <scope>NUCLEOTIDE SEQUENCE [LARGE SCALE GENOMIC DNA]</scope>
    <source>
        <strain evidence="9 10">NRRL Y-17804</strain>
    </source>
</reference>
<evidence type="ECO:0000313" key="10">
    <source>
        <dbReference type="Proteomes" id="UP000033140"/>
    </source>
</evidence>
<feature type="domain" description="DNA-directed RNA polymerase RpoA/D/Rpb3-type" evidence="8">
    <location>
        <begin position="56"/>
        <end position="340"/>
    </location>
</feature>
<dbReference type="InterPro" id="IPR011263">
    <property type="entry name" value="DNA-dir_RNA_pol_RpoA/D/Rpb3"/>
</dbReference>
<dbReference type="FunFam" id="2.170.120.12:FF:000003">
    <property type="entry name" value="Dna-directed rna polymerases i and iii subunit"/>
    <property type="match status" value="1"/>
</dbReference>
<keyword evidence="4" id="KW-0804">Transcription</keyword>
<dbReference type="PROSITE" id="PS00446">
    <property type="entry name" value="RNA_POL_D_30KD"/>
    <property type="match status" value="1"/>
</dbReference>
<dbReference type="GO" id="GO:0005736">
    <property type="term" value="C:RNA polymerase I complex"/>
    <property type="evidence" value="ECO:0007669"/>
    <property type="project" value="UniProtKB-ARBA"/>
</dbReference>
<dbReference type="Pfam" id="PF01000">
    <property type="entry name" value="RNA_pol_A_bac"/>
    <property type="match status" value="1"/>
</dbReference>
<dbReference type="PANTHER" id="PTHR11800">
    <property type="entry name" value="DNA-DIRECTED RNA POLYMERASE"/>
    <property type="match status" value="1"/>
</dbReference>
<dbReference type="SMART" id="SM00662">
    <property type="entry name" value="RPOLD"/>
    <property type="match status" value="1"/>
</dbReference>
<dbReference type="Pfam" id="PF01193">
    <property type="entry name" value="RNA_pol_L"/>
    <property type="match status" value="1"/>
</dbReference>
<dbReference type="Proteomes" id="UP000033140">
    <property type="component" value="Unassembled WGS sequence"/>
</dbReference>
<dbReference type="GO" id="GO:0003677">
    <property type="term" value="F:DNA binding"/>
    <property type="evidence" value="ECO:0007669"/>
    <property type="project" value="InterPro"/>
</dbReference>
<dbReference type="GO" id="GO:0046983">
    <property type="term" value="F:protein dimerization activity"/>
    <property type="evidence" value="ECO:0007669"/>
    <property type="project" value="InterPro"/>
</dbReference>
<dbReference type="NCBIfam" id="NF001988">
    <property type="entry name" value="PRK00783.1"/>
    <property type="match status" value="1"/>
</dbReference>
<dbReference type="InterPro" id="IPR011262">
    <property type="entry name" value="DNA-dir_RNA_pol_insert"/>
</dbReference>
<dbReference type="CDD" id="cd07032">
    <property type="entry name" value="RNAP_I_II_AC40"/>
    <property type="match status" value="1"/>
</dbReference>
<accession>A0A0E9NMT2</accession>
<keyword evidence="5" id="KW-0539">Nucleus</keyword>
<dbReference type="EMBL" id="BACD03000036">
    <property type="protein sequence ID" value="GAO50730.1"/>
    <property type="molecule type" value="Genomic_DNA"/>
</dbReference>
<evidence type="ECO:0000256" key="5">
    <source>
        <dbReference type="ARBA" id="ARBA00023242"/>
    </source>
</evidence>
<protein>
    <recommendedName>
        <fullName evidence="2">DNA-directed RNA polymerases I and III subunit RPAC1</fullName>
    </recommendedName>
    <alternativeName>
        <fullName evidence="7">DNA-directed RNA polymerases I and III 40 kDa polypeptide</fullName>
    </alternativeName>
</protein>
<sequence>MAPARPRNEVGIEIDRVTNVTSTDFPQHWPGEDHSWDLDYFKKTFKVDFRSREGDDMEFDLIGLDASIANAFRRILISEIPTMAIEYVFVINNTSVIQDEVLAHRLGLIPIRAHPDRFAWFQKPAEGEEPNHTDYDTVVLTLDQKCERNPDAAEGEKDPLKAYMGAHVYSRDLQWQPKGQQEEWFADAPVEAVNPNILIAKMRPGQEIQLQLYAVLGIGKDHAKFSPVSTASYRLLPVIRIISPIVGRDAHKFQKCFPQGVIELVKNADGEDEARVADARKDTVSRECLRHEEFQGKVQLGRVRDHFIFSIESTGVMTPDELFRKSVAVLRQKAIAVKQALEAGRR</sequence>
<dbReference type="AlphaFoldDB" id="A0A0E9NMT2"/>
<organism evidence="9 10">
    <name type="scientific">Saitoella complicata (strain BCRC 22490 / CBS 7301 / JCM 7358 / NBRC 10748 / NRRL Y-17804)</name>
    <dbReference type="NCBI Taxonomy" id="698492"/>
    <lineage>
        <taxon>Eukaryota</taxon>
        <taxon>Fungi</taxon>
        <taxon>Dikarya</taxon>
        <taxon>Ascomycota</taxon>
        <taxon>Taphrinomycotina</taxon>
        <taxon>Taphrinomycotina incertae sedis</taxon>
        <taxon>Saitoella</taxon>
    </lineage>
</organism>
<dbReference type="RefSeq" id="XP_019026590.1">
    <property type="nucleotide sequence ID" value="XM_019170043.1"/>
</dbReference>
<evidence type="ECO:0000256" key="2">
    <source>
        <dbReference type="ARBA" id="ARBA00022083"/>
    </source>
</evidence>
<dbReference type="SUPFAM" id="SSF56553">
    <property type="entry name" value="Insert subdomain of RNA polymerase alpha subunit"/>
    <property type="match status" value="1"/>
</dbReference>
<dbReference type="InterPro" id="IPR050518">
    <property type="entry name" value="Rpo3/RPB3_RNA_Pol_subunit"/>
</dbReference>
<evidence type="ECO:0000256" key="1">
    <source>
        <dbReference type="ARBA" id="ARBA00004123"/>
    </source>
</evidence>
<dbReference type="GO" id="GO:0005666">
    <property type="term" value="C:RNA polymerase III complex"/>
    <property type="evidence" value="ECO:0007669"/>
    <property type="project" value="TreeGrafter"/>
</dbReference>
<gene>
    <name evidence="9" type="ORF">G7K_4851-t1</name>
</gene>
<keyword evidence="10" id="KW-1185">Reference proteome</keyword>
<dbReference type="GO" id="GO:0006362">
    <property type="term" value="P:transcription elongation by RNA polymerase I"/>
    <property type="evidence" value="ECO:0007669"/>
    <property type="project" value="UniProtKB-ARBA"/>
</dbReference>
<dbReference type="InterPro" id="IPR001514">
    <property type="entry name" value="DNA-dir_RNA_pol_30-40kDasu_CS"/>
</dbReference>
<dbReference type="STRING" id="698492.A0A0E9NMT2"/>
<reference evidence="9 10" key="2">
    <citation type="journal article" date="2014" name="J. Gen. Appl. Microbiol.">
        <title>The early diverging ascomycetous budding yeast Saitoella complicata has three histone deacetylases belonging to the Clr6, Hos2, and Rpd3 lineages.</title>
        <authorList>
            <person name="Nishida H."/>
            <person name="Matsumoto T."/>
            <person name="Kondo S."/>
            <person name="Hamamoto M."/>
            <person name="Yoshikawa H."/>
        </authorList>
    </citation>
    <scope>NUCLEOTIDE SEQUENCE [LARGE SCALE GENOMIC DNA]</scope>
    <source>
        <strain evidence="9 10">NRRL Y-17804</strain>
    </source>
</reference>
<dbReference type="InterPro" id="IPR036603">
    <property type="entry name" value="RBP11-like"/>
</dbReference>
<name>A0A0E9NMT2_SAICN</name>
<dbReference type="GO" id="GO:0003899">
    <property type="term" value="F:DNA-directed RNA polymerase activity"/>
    <property type="evidence" value="ECO:0007669"/>
    <property type="project" value="InterPro"/>
</dbReference>
<dbReference type="OrthoDB" id="270173at2759"/>
<proteinExistence type="inferred from homology"/>
<comment type="caution">
    <text evidence="9">The sequence shown here is derived from an EMBL/GenBank/DDBJ whole genome shotgun (WGS) entry which is preliminary data.</text>
</comment>
<evidence type="ECO:0000256" key="3">
    <source>
        <dbReference type="ARBA" id="ARBA00022478"/>
    </source>
</evidence>
<dbReference type="InterPro" id="IPR036643">
    <property type="entry name" value="RNApol_insert_sf"/>
</dbReference>
<dbReference type="GO" id="GO:0006383">
    <property type="term" value="P:transcription by RNA polymerase III"/>
    <property type="evidence" value="ECO:0007669"/>
    <property type="project" value="UniProtKB-ARBA"/>
</dbReference>
<dbReference type="PANTHER" id="PTHR11800:SF13">
    <property type="entry name" value="DNA-DIRECTED RNA POLYMERASES I AND III SUBUNIT RPAC1"/>
    <property type="match status" value="1"/>
</dbReference>
<dbReference type="FunFam" id="3.30.1360.10:FF:000005">
    <property type="entry name" value="Dna-directed rna polymerases i and iii subunit"/>
    <property type="match status" value="1"/>
</dbReference>
<keyword evidence="3" id="KW-0240">DNA-directed RNA polymerase</keyword>
<dbReference type="Gene3D" id="3.30.1360.10">
    <property type="entry name" value="RNA polymerase, RBP11-like subunit"/>
    <property type="match status" value="1"/>
</dbReference>
<evidence type="ECO:0000259" key="8">
    <source>
        <dbReference type="SMART" id="SM00662"/>
    </source>
</evidence>
<evidence type="ECO:0000256" key="7">
    <source>
        <dbReference type="ARBA" id="ARBA00081520"/>
    </source>
</evidence>
<reference evidence="9 10" key="1">
    <citation type="journal article" date="2011" name="J. Gen. Appl. Microbiol.">
        <title>Draft genome sequencing of the enigmatic yeast Saitoella complicata.</title>
        <authorList>
            <person name="Nishida H."/>
            <person name="Hamamoto M."/>
            <person name="Sugiyama J."/>
        </authorList>
    </citation>
    <scope>NUCLEOTIDE SEQUENCE [LARGE SCALE GENOMIC DNA]</scope>
    <source>
        <strain evidence="9 10">NRRL Y-17804</strain>
    </source>
</reference>
<evidence type="ECO:0000256" key="4">
    <source>
        <dbReference type="ARBA" id="ARBA00023163"/>
    </source>
</evidence>
<dbReference type="Gene3D" id="2.170.120.12">
    <property type="entry name" value="DNA-directed RNA polymerase, insert domain"/>
    <property type="match status" value="1"/>
</dbReference>
<dbReference type="InterPro" id="IPR022842">
    <property type="entry name" value="RNAP_Rpo3/Rpb3/RPAC1"/>
</dbReference>
<dbReference type="SUPFAM" id="SSF55257">
    <property type="entry name" value="RBP11-like subunits of RNA polymerase"/>
    <property type="match status" value="1"/>
</dbReference>
<evidence type="ECO:0000313" key="9">
    <source>
        <dbReference type="EMBL" id="GAO50730.1"/>
    </source>
</evidence>
<comment type="subcellular location">
    <subcellularLocation>
        <location evidence="1">Nucleus</location>
    </subcellularLocation>
</comment>
<dbReference type="InterPro" id="IPR033901">
    <property type="entry name" value="RNAPI/III_AC40"/>
</dbReference>
<dbReference type="OMA" id="KKKCRAF"/>
<evidence type="ECO:0000256" key="6">
    <source>
        <dbReference type="ARBA" id="ARBA00025804"/>
    </source>
</evidence>
<dbReference type="HAMAP" id="MF_00320">
    <property type="entry name" value="RNApol_arch_Rpo3"/>
    <property type="match status" value="1"/>
</dbReference>